<evidence type="ECO:0000313" key="2">
    <source>
        <dbReference type="Proteomes" id="UP000095283"/>
    </source>
</evidence>
<accession>A0A1I7WDR8</accession>
<keyword evidence="1" id="KW-0472">Membrane</keyword>
<reference evidence="3" key="1">
    <citation type="submission" date="2016-11" db="UniProtKB">
        <authorList>
            <consortium name="WormBaseParasite"/>
        </authorList>
    </citation>
    <scope>IDENTIFICATION</scope>
</reference>
<evidence type="ECO:0000256" key="1">
    <source>
        <dbReference type="SAM" id="Phobius"/>
    </source>
</evidence>
<organism evidence="2 3">
    <name type="scientific">Heterorhabditis bacteriophora</name>
    <name type="common">Entomopathogenic nematode worm</name>
    <dbReference type="NCBI Taxonomy" id="37862"/>
    <lineage>
        <taxon>Eukaryota</taxon>
        <taxon>Metazoa</taxon>
        <taxon>Ecdysozoa</taxon>
        <taxon>Nematoda</taxon>
        <taxon>Chromadorea</taxon>
        <taxon>Rhabditida</taxon>
        <taxon>Rhabditina</taxon>
        <taxon>Rhabditomorpha</taxon>
        <taxon>Strongyloidea</taxon>
        <taxon>Heterorhabditidae</taxon>
        <taxon>Heterorhabditis</taxon>
    </lineage>
</organism>
<dbReference type="WBParaSite" id="Hba_03084">
    <property type="protein sequence ID" value="Hba_03084"/>
    <property type="gene ID" value="Hba_03084"/>
</dbReference>
<protein>
    <submittedName>
        <fullName evidence="3">Ovule protein</fullName>
    </submittedName>
</protein>
<feature type="transmembrane region" description="Helical" evidence="1">
    <location>
        <begin position="79"/>
        <end position="99"/>
    </location>
</feature>
<dbReference type="AlphaFoldDB" id="A0A1I7WDR8"/>
<dbReference type="Proteomes" id="UP000095283">
    <property type="component" value="Unplaced"/>
</dbReference>
<keyword evidence="2" id="KW-1185">Reference proteome</keyword>
<keyword evidence="1" id="KW-1133">Transmembrane helix</keyword>
<evidence type="ECO:0000313" key="3">
    <source>
        <dbReference type="WBParaSite" id="Hba_03084"/>
    </source>
</evidence>
<name>A0A1I7WDR8_HETBA</name>
<sequence>MKFYINKQGTDFKLSVGTRNHICISTSYYYTFYVFAELKFIYISSKFCCIPDGGVVRVGYETLRLYIKMSIFRSQFESFHIFRALTGVCIFLFYCIYCLS</sequence>
<keyword evidence="1" id="KW-0812">Transmembrane</keyword>
<proteinExistence type="predicted"/>